<dbReference type="GO" id="GO:0006808">
    <property type="term" value="P:regulation of nitrogen utilization"/>
    <property type="evidence" value="ECO:0007669"/>
    <property type="project" value="InterPro"/>
</dbReference>
<proteinExistence type="predicted"/>
<dbReference type="InterPro" id="IPR002187">
    <property type="entry name" value="N-reg_PII"/>
</dbReference>
<dbReference type="GO" id="GO:0030234">
    <property type="term" value="F:enzyme regulator activity"/>
    <property type="evidence" value="ECO:0007669"/>
    <property type="project" value="InterPro"/>
</dbReference>
<dbReference type="KEGG" id="pshi:SAMEA2665130_2272"/>
<dbReference type="Pfam" id="PF00543">
    <property type="entry name" value="P-II"/>
    <property type="match status" value="1"/>
</dbReference>
<accession>A0A8I1W515</accession>
<gene>
    <name evidence="1" type="ORF">J2R62_03065</name>
</gene>
<dbReference type="InterPro" id="IPR011322">
    <property type="entry name" value="N-reg_PII-like_a/b"/>
</dbReference>
<comment type="caution">
    <text evidence="1">The sequence shown here is derived from an EMBL/GenBank/DDBJ whole genome shotgun (WGS) entry which is preliminary data.</text>
</comment>
<protein>
    <submittedName>
        <fullName evidence="1">Uncharacterized protein</fullName>
    </submittedName>
</protein>
<dbReference type="RefSeq" id="WP_039045517.1">
    <property type="nucleotide sequence ID" value="NZ_CP050969.1"/>
</dbReference>
<evidence type="ECO:0000313" key="1">
    <source>
        <dbReference type="EMBL" id="MBO1107206.1"/>
    </source>
</evidence>
<reference evidence="1" key="1">
    <citation type="submission" date="2021-03" db="EMBL/GenBank/DDBJ databases">
        <title>Plesiomonas shigelloides zfcc0051, isolated from zebrafish feces.</title>
        <authorList>
            <person name="Vanderhoek Z."/>
            <person name="Gaulke C."/>
        </authorList>
    </citation>
    <scope>NUCLEOTIDE SEQUENCE</scope>
    <source>
        <strain evidence="1">Zfcc0051</strain>
    </source>
</reference>
<dbReference type="EMBL" id="JAFNAA010000002">
    <property type="protein sequence ID" value="MBO1107206.1"/>
    <property type="molecule type" value="Genomic_DNA"/>
</dbReference>
<organism evidence="1 2">
    <name type="scientific">Plesiomonas shigelloides</name>
    <name type="common">Aeromonas shigelloides</name>
    <dbReference type="NCBI Taxonomy" id="703"/>
    <lineage>
        <taxon>Bacteria</taxon>
        <taxon>Pseudomonadati</taxon>
        <taxon>Pseudomonadota</taxon>
        <taxon>Gammaproteobacteria</taxon>
        <taxon>Enterobacterales</taxon>
        <taxon>Enterobacteriaceae</taxon>
        <taxon>Plesiomonas</taxon>
    </lineage>
</organism>
<sequence>MQFHTRTLLTIVTEAILENDLVDLFNRRQIRGWTIVAARGKGDHGEKRGSFDANENIQLELLTTTATAEALATEIMQEFGQDYALVQWLSEVRVLRADKF</sequence>
<dbReference type="Proteomes" id="UP000664658">
    <property type="component" value="Unassembled WGS sequence"/>
</dbReference>
<name>A0A8I1W515_PLESH</name>
<dbReference type="AlphaFoldDB" id="A0A8I1W515"/>
<dbReference type="InterPro" id="IPR015867">
    <property type="entry name" value="N-reg_PII/ATP_PRibTrfase_C"/>
</dbReference>
<dbReference type="GeneID" id="69704043"/>
<dbReference type="Gene3D" id="3.30.70.120">
    <property type="match status" value="1"/>
</dbReference>
<dbReference type="SUPFAM" id="SSF54913">
    <property type="entry name" value="GlnB-like"/>
    <property type="match status" value="1"/>
</dbReference>
<evidence type="ECO:0000313" key="2">
    <source>
        <dbReference type="Proteomes" id="UP000664658"/>
    </source>
</evidence>